<reference evidence="1" key="1">
    <citation type="journal article" date="2015" name="Nature">
        <title>Complex archaea that bridge the gap between prokaryotes and eukaryotes.</title>
        <authorList>
            <person name="Spang A."/>
            <person name="Saw J.H."/>
            <person name="Jorgensen S.L."/>
            <person name="Zaremba-Niedzwiedzka K."/>
            <person name="Martijn J."/>
            <person name="Lind A.E."/>
            <person name="van Eijk R."/>
            <person name="Schleper C."/>
            <person name="Guy L."/>
            <person name="Ettema T.J."/>
        </authorList>
    </citation>
    <scope>NUCLEOTIDE SEQUENCE</scope>
</reference>
<accession>A0A0F9HYF8</accession>
<protein>
    <submittedName>
        <fullName evidence="1">Uncharacterized protein</fullName>
    </submittedName>
</protein>
<comment type="caution">
    <text evidence="1">The sequence shown here is derived from an EMBL/GenBank/DDBJ whole genome shotgun (WGS) entry which is preliminary data.</text>
</comment>
<organism evidence="1">
    <name type="scientific">marine sediment metagenome</name>
    <dbReference type="NCBI Taxonomy" id="412755"/>
    <lineage>
        <taxon>unclassified sequences</taxon>
        <taxon>metagenomes</taxon>
        <taxon>ecological metagenomes</taxon>
    </lineage>
</organism>
<proteinExistence type="predicted"/>
<dbReference type="EMBL" id="LAZR01022929">
    <property type="protein sequence ID" value="KKL80187.1"/>
    <property type="molecule type" value="Genomic_DNA"/>
</dbReference>
<dbReference type="AlphaFoldDB" id="A0A0F9HYF8"/>
<name>A0A0F9HYF8_9ZZZZ</name>
<gene>
    <name evidence="1" type="ORF">LCGC14_2007230</name>
</gene>
<evidence type="ECO:0000313" key="1">
    <source>
        <dbReference type="EMBL" id="KKL80187.1"/>
    </source>
</evidence>
<sequence>MANKKDEVKTKVHAMSFDKHLFEALEDWRWANRMTRSGAVNFILEKFLSSLKNEKDSKQQEFILKN</sequence>